<feature type="compositionally biased region" description="Low complexity" evidence="2">
    <location>
        <begin position="291"/>
        <end position="300"/>
    </location>
</feature>
<protein>
    <recommendedName>
        <fullName evidence="3">FHA domain-containing protein</fullName>
    </recommendedName>
</protein>
<dbReference type="PROSITE" id="PS50006">
    <property type="entry name" value="FHA_DOMAIN"/>
    <property type="match status" value="1"/>
</dbReference>
<feature type="domain" description="FHA" evidence="3">
    <location>
        <begin position="652"/>
        <end position="708"/>
    </location>
</feature>
<feature type="region of interest" description="Disordered" evidence="2">
    <location>
        <begin position="172"/>
        <end position="543"/>
    </location>
</feature>
<dbReference type="RefSeq" id="WP_344651321.1">
    <property type="nucleotide sequence ID" value="NZ_BAAAGX010000018.1"/>
</dbReference>
<reference evidence="5" key="1">
    <citation type="journal article" date="2019" name="Int. J. Syst. Evol. Microbiol.">
        <title>The Global Catalogue of Microorganisms (GCM) 10K type strain sequencing project: providing services to taxonomists for standard genome sequencing and annotation.</title>
        <authorList>
            <consortium name="The Broad Institute Genomics Platform"/>
            <consortium name="The Broad Institute Genome Sequencing Center for Infectious Disease"/>
            <person name="Wu L."/>
            <person name="Ma J."/>
        </authorList>
    </citation>
    <scope>NUCLEOTIDE SEQUENCE [LARGE SCALE GENOMIC DNA]</scope>
    <source>
        <strain evidence="5">JCM 10425</strain>
    </source>
</reference>
<accession>A0ABP3EDW7</accession>
<feature type="compositionally biased region" description="Low complexity" evidence="2">
    <location>
        <begin position="481"/>
        <end position="500"/>
    </location>
</feature>
<proteinExistence type="predicted"/>
<feature type="compositionally biased region" description="Low complexity" evidence="2">
    <location>
        <begin position="338"/>
        <end position="350"/>
    </location>
</feature>
<sequence length="748" mass="76220">MTTGNTDEKPDDRALAPVAGSGLLARYGDLVLLYAAPEGDDERTAEVLDAIASAAGGDGRRLGRRLASLLLTAGNQDDFPPLAAFGPVGDGVAVIVHGAAQVSIVTDDGEIVLDGRDALTWVDRMIPAPARVIRGALDTLGGDSHDPWARLDAGVVRAGGFVFGVPSAIAAAPSPAGPPAAPQAPVRPLSAVPSRPEPDALHAPTDSPAPATPPADAHRVSPPDAFAGTPAGAHGGTPSGAFGGTPAHASGSTPSDGVGGTSSDAFGGTSAGAHGGSSPLTDPYRDDAPAPDDSPGSNPSVEATRESFRAEPAPDSYQPDAFGGEQRAVPPPTEVVRRVPTSPSITSVPSEVEDDDVPQSTEAYNPFADDSAARPLPTAPVQLPAAPADEAGPRGAASVQRGGQDAPAAFSAPAAPSFDEPSRVPTFDEPPRVPTFDDPASFDSPVPPVPPTPFGDSAPPPPPPFGEPSPLPPPPPGGYGAPVSAPPAGFDGPPAGFDGPAPGGPVHTPTGPSPVLPDQPLADQAVQPSSAPPAANQGGGYDPAAPFEAVLLIGDQAEVEDRTQTSGPLPPADVQPPPGPVPADGAEEADARPIVLGIYCKNDHFNDPRVPYCAVCGISMAQLTHVSRTGPRPPLGLLVLDDGATFRLDTDYVVGREPERDEAVLQGRARALRIDDPKGVVSRIHARIELDGWDVNVVDLASANGTHIAPPNSESWTRLEAHRKVTLTPGTRVVFGRRGFRYESHRNP</sequence>
<dbReference type="SUPFAM" id="SSF49879">
    <property type="entry name" value="SMAD/FHA domain"/>
    <property type="match status" value="1"/>
</dbReference>
<evidence type="ECO:0000256" key="2">
    <source>
        <dbReference type="SAM" id="MobiDB-lite"/>
    </source>
</evidence>
<evidence type="ECO:0000256" key="1">
    <source>
        <dbReference type="ARBA" id="ARBA00022553"/>
    </source>
</evidence>
<dbReference type="Gene3D" id="2.60.200.20">
    <property type="match status" value="1"/>
</dbReference>
<feature type="compositionally biased region" description="Pro residues" evidence="2">
    <location>
        <begin position="568"/>
        <end position="581"/>
    </location>
</feature>
<feature type="region of interest" description="Disordered" evidence="2">
    <location>
        <begin position="559"/>
        <end position="586"/>
    </location>
</feature>
<dbReference type="InterPro" id="IPR008984">
    <property type="entry name" value="SMAD_FHA_dom_sf"/>
</dbReference>
<gene>
    <name evidence="4" type="ORF">GCM10009539_49870</name>
</gene>
<feature type="compositionally biased region" description="Gly residues" evidence="2">
    <location>
        <begin position="233"/>
        <end position="243"/>
    </location>
</feature>
<feature type="compositionally biased region" description="Low complexity" evidence="2">
    <location>
        <begin position="406"/>
        <end position="418"/>
    </location>
</feature>
<comment type="caution">
    <text evidence="4">The sequence shown here is derived from an EMBL/GenBank/DDBJ whole genome shotgun (WGS) entry which is preliminary data.</text>
</comment>
<organism evidence="4 5">
    <name type="scientific">Cryptosporangium japonicum</name>
    <dbReference type="NCBI Taxonomy" id="80872"/>
    <lineage>
        <taxon>Bacteria</taxon>
        <taxon>Bacillati</taxon>
        <taxon>Actinomycetota</taxon>
        <taxon>Actinomycetes</taxon>
        <taxon>Cryptosporangiales</taxon>
        <taxon>Cryptosporangiaceae</taxon>
        <taxon>Cryptosporangium</taxon>
    </lineage>
</organism>
<keyword evidence="5" id="KW-1185">Reference proteome</keyword>
<evidence type="ECO:0000259" key="3">
    <source>
        <dbReference type="PROSITE" id="PS50006"/>
    </source>
</evidence>
<dbReference type="EMBL" id="BAAAGX010000018">
    <property type="protein sequence ID" value="GAA0258552.1"/>
    <property type="molecule type" value="Genomic_DNA"/>
</dbReference>
<dbReference type="CDD" id="cd00060">
    <property type="entry name" value="FHA"/>
    <property type="match status" value="1"/>
</dbReference>
<name>A0ABP3EDW7_9ACTN</name>
<evidence type="ECO:0000313" key="4">
    <source>
        <dbReference type="EMBL" id="GAA0258552.1"/>
    </source>
</evidence>
<dbReference type="Proteomes" id="UP001500967">
    <property type="component" value="Unassembled WGS sequence"/>
</dbReference>
<keyword evidence="1" id="KW-0597">Phosphoprotein</keyword>
<dbReference type="InterPro" id="IPR000253">
    <property type="entry name" value="FHA_dom"/>
</dbReference>
<evidence type="ECO:0000313" key="5">
    <source>
        <dbReference type="Proteomes" id="UP001500967"/>
    </source>
</evidence>
<dbReference type="Pfam" id="PF00498">
    <property type="entry name" value="FHA"/>
    <property type="match status" value="1"/>
</dbReference>
<feature type="compositionally biased region" description="Low complexity" evidence="2">
    <location>
        <begin position="522"/>
        <end position="536"/>
    </location>
</feature>
<feature type="compositionally biased region" description="Pro residues" evidence="2">
    <location>
        <begin position="445"/>
        <end position="477"/>
    </location>
</feature>